<feature type="region of interest" description="Disordered" evidence="2">
    <location>
        <begin position="432"/>
        <end position="451"/>
    </location>
</feature>
<gene>
    <name evidence="3" type="ORF">MIMGU_mgv1a002445mg</name>
</gene>
<dbReference type="EMBL" id="KI632098">
    <property type="protein sequence ID" value="EYU25241.1"/>
    <property type="molecule type" value="Genomic_DNA"/>
</dbReference>
<dbReference type="PROSITE" id="PS51257">
    <property type="entry name" value="PROKAR_LIPOPROTEIN"/>
    <property type="match status" value="1"/>
</dbReference>
<protein>
    <submittedName>
        <fullName evidence="3">Uncharacterized protein</fullName>
    </submittedName>
</protein>
<reference evidence="3 4" key="1">
    <citation type="journal article" date="2013" name="Proc. Natl. Acad. Sci. U.S.A.">
        <title>Fine-scale variation in meiotic recombination in Mimulus inferred from population shotgun sequencing.</title>
        <authorList>
            <person name="Hellsten U."/>
            <person name="Wright K.M."/>
            <person name="Jenkins J."/>
            <person name="Shu S."/>
            <person name="Yuan Y."/>
            <person name="Wessler S.R."/>
            <person name="Schmutz J."/>
            <person name="Willis J.H."/>
            <person name="Rokhsar D.S."/>
        </authorList>
    </citation>
    <scope>NUCLEOTIDE SEQUENCE [LARGE SCALE GENOMIC DNA]</scope>
    <source>
        <strain evidence="4">cv. DUN x IM62</strain>
    </source>
</reference>
<dbReference type="AlphaFoldDB" id="A0A022QB89"/>
<evidence type="ECO:0000313" key="4">
    <source>
        <dbReference type="Proteomes" id="UP000030748"/>
    </source>
</evidence>
<dbReference type="PANTHER" id="PTHR47747">
    <property type="entry name" value="RIBONUCLEASE P PROTEIN SUBUNIT P38-LIKE PROTEIN"/>
    <property type="match status" value="1"/>
</dbReference>
<name>A0A022QB89_ERYGU</name>
<proteinExistence type="predicted"/>
<dbReference type="STRING" id="4155.A0A022QB89"/>
<evidence type="ECO:0000313" key="3">
    <source>
        <dbReference type="EMBL" id="EYU25241.1"/>
    </source>
</evidence>
<accession>A0A022QB89</accession>
<organism evidence="3 4">
    <name type="scientific">Erythranthe guttata</name>
    <name type="common">Yellow monkey flower</name>
    <name type="synonym">Mimulus guttatus</name>
    <dbReference type="NCBI Taxonomy" id="4155"/>
    <lineage>
        <taxon>Eukaryota</taxon>
        <taxon>Viridiplantae</taxon>
        <taxon>Streptophyta</taxon>
        <taxon>Embryophyta</taxon>
        <taxon>Tracheophyta</taxon>
        <taxon>Spermatophyta</taxon>
        <taxon>Magnoliopsida</taxon>
        <taxon>eudicotyledons</taxon>
        <taxon>Gunneridae</taxon>
        <taxon>Pentapetalae</taxon>
        <taxon>asterids</taxon>
        <taxon>lamiids</taxon>
        <taxon>Lamiales</taxon>
        <taxon>Phrymaceae</taxon>
        <taxon>Erythranthe</taxon>
    </lineage>
</organism>
<feature type="coiled-coil region" evidence="1">
    <location>
        <begin position="73"/>
        <end position="231"/>
    </location>
</feature>
<evidence type="ECO:0000256" key="2">
    <source>
        <dbReference type="SAM" id="MobiDB-lite"/>
    </source>
</evidence>
<dbReference type="PANTHER" id="PTHR47747:SF2">
    <property type="entry name" value="RIBONUCLEASE P PROTEIN SUBUNIT P38-LIKE PROTEIN"/>
    <property type="match status" value="1"/>
</dbReference>
<keyword evidence="1" id="KW-0175">Coiled coil</keyword>
<sequence>MEEKGMADSEVIFSDEDVSSFYPMFFGVSCAFFALRLLPAPEICHAGAGDNNWSEIRNRMLKGSAHLLGLFIYRAKTGKKSNILRNLENAENQIQDLKKRRSEEAKANEKVMSIFAAREQSWFNDRRNLRQQIGSLMNELRVLEAKRDKSVFELNEKLQEKDRSISEIEEKLNKAENLAQRHCSEILKHKTTFIELVSNQRQLEADMGRALRQVESARRDLDSVLDQKEQSVLMAQRLSMELVKIRKDSEQKDQILSAMLRKSKLDTNERQMLLNEVKSSSKVKHERERHSLRNMLSYKHLVEDVEDLENWAEKYKISMQQRHNLEIEAFAEQMRIKDEKLEASRWRLLSMELESKRLQSHIEGLDCDVLHLRQENMKLESLLIDRESELHSMKEQLVLQFNPPNLQKLNFSPSPATNENTVWSKVKIVKTKPEGQKSQEKNEEVSQSENNEKDIVLTLEYPQFVDSDIVSNESSKKNNSVAKIDIHALGVSYKIKRLKQQFLMLERLTGKKQENSEIIENKGINGIYELISTLNKQADRYQSLQAKTDDICQRMSEKELNLNCGSSGIARTEEETKRLENYLDETFKLQRYIVATGQKLMEVQSKIAFGFVAYSENIEKPDNFDMKRFADSIRTMFREVQRGLEVRISRIIGDLEGTLAFDGIINFKKIVWN</sequence>
<evidence type="ECO:0000256" key="1">
    <source>
        <dbReference type="SAM" id="Coils"/>
    </source>
</evidence>
<dbReference type="eggNOG" id="ENOG502QTAA">
    <property type="taxonomic scope" value="Eukaryota"/>
</dbReference>
<dbReference type="Proteomes" id="UP000030748">
    <property type="component" value="Unassembled WGS sequence"/>
</dbReference>
<keyword evidence="4" id="KW-1185">Reference proteome</keyword>